<keyword evidence="2" id="KW-1185">Reference proteome</keyword>
<reference evidence="1 2" key="1">
    <citation type="submission" date="2017-02" db="EMBL/GenBank/DDBJ databases">
        <title>Pseudoalteromonas ulvae TC14 Genome.</title>
        <authorList>
            <person name="Molmeret M."/>
        </authorList>
    </citation>
    <scope>NUCLEOTIDE SEQUENCE [LARGE SCALE GENOMIC DNA]</scope>
    <source>
        <strain evidence="1">TC14</strain>
    </source>
</reference>
<protein>
    <submittedName>
        <fullName evidence="1">Uncharacterized protein</fullName>
    </submittedName>
</protein>
<evidence type="ECO:0000313" key="1">
    <source>
        <dbReference type="EMBL" id="OUL58695.1"/>
    </source>
</evidence>
<dbReference type="AlphaFoldDB" id="A0A244CSV7"/>
<dbReference type="EMBL" id="MWPV01000002">
    <property type="protein sequence ID" value="OUL58695.1"/>
    <property type="molecule type" value="Genomic_DNA"/>
</dbReference>
<sequence>MRYFNLKSRCPELCVAHFIEASLLLARCYEKEQCLLLQELFLRRTFYDLLNKYCDPLQTQRLRKQCLDQMYKPLLALKRFYSRHDESNKKYLKLVQEMRVLSHEFNPY</sequence>
<dbReference type="Proteomes" id="UP000194841">
    <property type="component" value="Unassembled WGS sequence"/>
</dbReference>
<dbReference type="OrthoDB" id="5769065at2"/>
<comment type="caution">
    <text evidence="1">The sequence shown here is derived from an EMBL/GenBank/DDBJ whole genome shotgun (WGS) entry which is preliminary data.</text>
</comment>
<evidence type="ECO:0000313" key="2">
    <source>
        <dbReference type="Proteomes" id="UP000194841"/>
    </source>
</evidence>
<name>A0A244CSV7_PSEDV</name>
<organism evidence="1 2">
    <name type="scientific">Pseudoalteromonas ulvae</name>
    <dbReference type="NCBI Taxonomy" id="107327"/>
    <lineage>
        <taxon>Bacteria</taxon>
        <taxon>Pseudomonadati</taxon>
        <taxon>Pseudomonadota</taxon>
        <taxon>Gammaproteobacteria</taxon>
        <taxon>Alteromonadales</taxon>
        <taxon>Pseudoalteromonadaceae</taxon>
        <taxon>Pseudoalteromonas</taxon>
    </lineage>
</organism>
<gene>
    <name evidence="1" type="ORF">B1199_08210</name>
</gene>
<accession>A0A244CSV7</accession>
<proteinExistence type="predicted"/>